<organism evidence="2 3">
    <name type="scientific">Puccinia sorghi</name>
    <dbReference type="NCBI Taxonomy" id="27349"/>
    <lineage>
        <taxon>Eukaryota</taxon>
        <taxon>Fungi</taxon>
        <taxon>Dikarya</taxon>
        <taxon>Basidiomycota</taxon>
        <taxon>Pucciniomycotina</taxon>
        <taxon>Pucciniomycetes</taxon>
        <taxon>Pucciniales</taxon>
        <taxon>Pucciniaceae</taxon>
        <taxon>Puccinia</taxon>
    </lineage>
</organism>
<proteinExistence type="predicted"/>
<sequence length="358" mass="40987">MQCTPVKGFVEIFALFVDQQYYIISLSHGIPSNFIYLFIKPVSSPIFSCFEHQLGEKFTIAQLWIFISLHLFVLHIANHQFYVSVSCVLLFFLTHYQFQVFIVLKILLPQKQIQELSLPQVTPLQHDSIPIGSEDVQHSLFEGTNGQQSRRPPKPDNNQFPFGLLWISHFLTPQGMSPLPSYFPMTTEIVKVVIEHLYPALFLFTHLSSIWKMPYLSRMWDARIGSVNCKSEDEDENKINPIESGKDEAASIYTNCTCNLSFWVSAFVLCQEACLSHYKRPPFQSFVSACNFPYLGSFLVLEINHSSLVWNYYKVLVSVRISVKFIPPVSLYLADSLVIPPYPPPKNTSILSGSRLEN</sequence>
<feature type="transmembrane region" description="Helical" evidence="1">
    <location>
        <begin position="60"/>
        <end position="77"/>
    </location>
</feature>
<keyword evidence="1" id="KW-1133">Transmembrane helix</keyword>
<name>A0A0L6UJ47_9BASI</name>
<keyword evidence="1" id="KW-0812">Transmembrane</keyword>
<feature type="transmembrane region" description="Helical" evidence="1">
    <location>
        <begin position="83"/>
        <end position="108"/>
    </location>
</feature>
<dbReference type="AlphaFoldDB" id="A0A0L6UJ47"/>
<protein>
    <submittedName>
        <fullName evidence="2">Uncharacterized protein</fullName>
    </submittedName>
</protein>
<gene>
    <name evidence="2" type="ORF">VP01_556g1</name>
</gene>
<comment type="caution">
    <text evidence="2">The sequence shown here is derived from an EMBL/GenBank/DDBJ whole genome shotgun (WGS) entry which is preliminary data.</text>
</comment>
<dbReference type="Proteomes" id="UP000037035">
    <property type="component" value="Unassembled WGS sequence"/>
</dbReference>
<evidence type="ECO:0000313" key="3">
    <source>
        <dbReference type="Proteomes" id="UP000037035"/>
    </source>
</evidence>
<keyword evidence="3" id="KW-1185">Reference proteome</keyword>
<dbReference type="VEuPathDB" id="FungiDB:VP01_556g1"/>
<evidence type="ECO:0000313" key="2">
    <source>
        <dbReference type="EMBL" id="KNZ48559.1"/>
    </source>
</evidence>
<keyword evidence="1" id="KW-0472">Membrane</keyword>
<reference evidence="2 3" key="1">
    <citation type="submission" date="2015-08" db="EMBL/GenBank/DDBJ databases">
        <title>Next Generation Sequencing and Analysis of the Genome of Puccinia sorghi L Schw, the Causal Agent of Maize Common Rust.</title>
        <authorList>
            <person name="Rochi L."/>
            <person name="Burguener G."/>
            <person name="Darino M."/>
            <person name="Turjanski A."/>
            <person name="Kreff E."/>
            <person name="Dieguez M.J."/>
            <person name="Sacco F."/>
        </authorList>
    </citation>
    <scope>NUCLEOTIDE SEQUENCE [LARGE SCALE GENOMIC DNA]</scope>
    <source>
        <strain evidence="2 3">RO10H11247</strain>
    </source>
</reference>
<dbReference type="EMBL" id="LAVV01010796">
    <property type="protein sequence ID" value="KNZ48559.1"/>
    <property type="molecule type" value="Genomic_DNA"/>
</dbReference>
<evidence type="ECO:0000256" key="1">
    <source>
        <dbReference type="SAM" id="Phobius"/>
    </source>
</evidence>
<accession>A0A0L6UJ47</accession>
<feature type="transmembrane region" description="Helical" evidence="1">
    <location>
        <begin position="20"/>
        <end position="39"/>
    </location>
</feature>